<evidence type="ECO:0000256" key="12">
    <source>
        <dbReference type="SAM" id="Phobius"/>
    </source>
</evidence>
<dbReference type="GO" id="GO:0005886">
    <property type="term" value="C:plasma membrane"/>
    <property type="evidence" value="ECO:0007669"/>
    <property type="project" value="TreeGrafter"/>
</dbReference>
<feature type="repeat" description="ANK" evidence="11">
    <location>
        <begin position="39"/>
        <end position="66"/>
    </location>
</feature>
<evidence type="ECO:0000256" key="8">
    <source>
        <dbReference type="ARBA" id="ARBA00023136"/>
    </source>
</evidence>
<organism evidence="14 15">
    <name type="scientific">Branchiostoma lanceolatum</name>
    <name type="common">Common lancelet</name>
    <name type="synonym">Amphioxus lanceolatum</name>
    <dbReference type="NCBI Taxonomy" id="7740"/>
    <lineage>
        <taxon>Eukaryota</taxon>
        <taxon>Metazoa</taxon>
        <taxon>Chordata</taxon>
        <taxon>Cephalochordata</taxon>
        <taxon>Leptocardii</taxon>
        <taxon>Amphioxiformes</taxon>
        <taxon>Branchiostomatidae</taxon>
        <taxon>Branchiostoma</taxon>
    </lineage>
</organism>
<keyword evidence="2" id="KW-0813">Transport</keyword>
<evidence type="ECO:0000259" key="13">
    <source>
        <dbReference type="SMART" id="SM01420"/>
    </source>
</evidence>
<comment type="catalytic activity">
    <reaction evidence="10">
        <text>Ca(2+)(in) = Ca(2+)(out)</text>
        <dbReference type="Rhea" id="RHEA:29671"/>
        <dbReference type="ChEBI" id="CHEBI:29108"/>
    </reaction>
</comment>
<reference evidence="14" key="1">
    <citation type="submission" date="2022-01" db="EMBL/GenBank/DDBJ databases">
        <authorList>
            <person name="Braso-Vives M."/>
        </authorList>
    </citation>
    <scope>NUCLEOTIDE SEQUENCE</scope>
</reference>
<dbReference type="PANTHER" id="PTHR10117">
    <property type="entry name" value="TRANSIENT RECEPTOR POTENTIAL CHANNEL"/>
    <property type="match status" value="1"/>
</dbReference>
<keyword evidence="7" id="KW-0406">Ion transport</keyword>
<dbReference type="InterPro" id="IPR002110">
    <property type="entry name" value="Ankyrin_rpt"/>
</dbReference>
<dbReference type="SMART" id="SM01420">
    <property type="entry name" value="TRP_2"/>
    <property type="match status" value="1"/>
</dbReference>
<dbReference type="InterPro" id="IPR013555">
    <property type="entry name" value="TRP_dom"/>
</dbReference>
<evidence type="ECO:0000256" key="1">
    <source>
        <dbReference type="ARBA" id="ARBA00004141"/>
    </source>
</evidence>
<feature type="transmembrane region" description="Helical" evidence="12">
    <location>
        <begin position="281"/>
        <end position="304"/>
    </location>
</feature>
<feature type="transmembrane region" description="Helical" evidence="12">
    <location>
        <begin position="589"/>
        <end position="612"/>
    </location>
</feature>
<dbReference type="SMART" id="SM00248">
    <property type="entry name" value="ANK"/>
    <property type="match status" value="2"/>
</dbReference>
<evidence type="ECO:0000256" key="10">
    <source>
        <dbReference type="ARBA" id="ARBA00036634"/>
    </source>
</evidence>
<evidence type="ECO:0000256" key="3">
    <source>
        <dbReference type="ARBA" id="ARBA00022692"/>
    </source>
</evidence>
<evidence type="ECO:0000256" key="2">
    <source>
        <dbReference type="ARBA" id="ARBA00022448"/>
    </source>
</evidence>
<dbReference type="OrthoDB" id="10008877at2759"/>
<dbReference type="InterPro" id="IPR002153">
    <property type="entry name" value="TRPC_channel"/>
</dbReference>
<evidence type="ECO:0000313" key="14">
    <source>
        <dbReference type="EMBL" id="CAH1266525.1"/>
    </source>
</evidence>
<proteinExistence type="predicted"/>
<dbReference type="GO" id="GO:0015279">
    <property type="term" value="F:store-operated calcium channel activity"/>
    <property type="evidence" value="ECO:0007669"/>
    <property type="project" value="TreeGrafter"/>
</dbReference>
<gene>
    <name evidence="14" type="primary">TRPC5</name>
    <name evidence="14" type="ORF">BLAG_LOCUS20102</name>
</gene>
<dbReference type="PROSITE" id="PS50297">
    <property type="entry name" value="ANK_REP_REGION"/>
    <property type="match status" value="1"/>
</dbReference>
<keyword evidence="9" id="KW-0407">Ion channel</keyword>
<dbReference type="Pfam" id="PF00520">
    <property type="entry name" value="Ion_trans"/>
    <property type="match status" value="1"/>
</dbReference>
<dbReference type="InterPro" id="IPR036770">
    <property type="entry name" value="Ankyrin_rpt-contain_sf"/>
</dbReference>
<dbReference type="GO" id="GO:0051480">
    <property type="term" value="P:regulation of cytosolic calcium ion concentration"/>
    <property type="evidence" value="ECO:0007669"/>
    <property type="project" value="TreeGrafter"/>
</dbReference>
<dbReference type="Gene3D" id="1.25.40.20">
    <property type="entry name" value="Ankyrin repeat-containing domain"/>
    <property type="match status" value="1"/>
</dbReference>
<feature type="transmembrane region" description="Helical" evidence="12">
    <location>
        <begin position="398"/>
        <end position="421"/>
    </location>
</feature>
<keyword evidence="8 12" id="KW-0472">Membrane</keyword>
<dbReference type="GO" id="GO:0034703">
    <property type="term" value="C:cation channel complex"/>
    <property type="evidence" value="ECO:0007669"/>
    <property type="project" value="TreeGrafter"/>
</dbReference>
<accession>A0A8K0A2U3</accession>
<dbReference type="SUPFAM" id="SSF48403">
    <property type="entry name" value="Ankyrin repeat"/>
    <property type="match status" value="1"/>
</dbReference>
<feature type="transmembrane region" description="Helical" evidence="12">
    <location>
        <begin position="441"/>
        <end position="461"/>
    </location>
</feature>
<evidence type="ECO:0000256" key="9">
    <source>
        <dbReference type="ARBA" id="ARBA00023303"/>
    </source>
</evidence>
<evidence type="ECO:0000256" key="5">
    <source>
        <dbReference type="ARBA" id="ARBA00022989"/>
    </source>
</evidence>
<dbReference type="Pfam" id="PF08344">
    <property type="entry name" value="TRP_2"/>
    <property type="match status" value="1"/>
</dbReference>
<feature type="transmembrane region" description="Helical" evidence="12">
    <location>
        <begin position="487"/>
        <end position="509"/>
    </location>
</feature>
<dbReference type="EMBL" id="OV696690">
    <property type="protein sequence ID" value="CAH1266525.1"/>
    <property type="molecule type" value="Genomic_DNA"/>
</dbReference>
<protein>
    <submittedName>
        <fullName evidence="14">TRPC5 protein</fullName>
    </submittedName>
</protein>
<evidence type="ECO:0000256" key="6">
    <source>
        <dbReference type="ARBA" id="ARBA00023043"/>
    </source>
</evidence>
<dbReference type="AlphaFoldDB" id="A0A8K0A2U3"/>
<dbReference type="PANTHER" id="PTHR10117:SF54">
    <property type="entry name" value="TRANSIENT RECEPTOR POTENTIAL-GAMMA PROTEIN"/>
    <property type="match status" value="1"/>
</dbReference>
<keyword evidence="5 12" id="KW-1133">Transmembrane helix</keyword>
<keyword evidence="15" id="KW-1185">Reference proteome</keyword>
<keyword evidence="3 12" id="KW-0812">Transmembrane</keyword>
<sequence>MEQRLFEAAENDAVVELMDILQSASLLGSTLDINCRNDFGQSPLDVAVDSGSLSAAEVLLSSGVQVGSAILYAVDRQDLAAVRLILDKRTTEDVMGSLAKENECHHSCTFSSDMNPLVIAAHHNNYRVLKLLLNRGFTLPDPSTFSWASGVRQSSAWLSTYRAMCSPYYILLTSDDPFVTAFTTARTLRDVCWKRENYRGRLEEMADRCETFAAELLDEVRDSEELEAVLGYSRGDQQPPYTTLEMAVDFKQKRFVSHHLCQEYGLLLDLPAAEWESWSRMYVIIFNLTLCLFCPLLCLVHVIAPNTTAGRLASIPYIRDLFWSVSEVVVLAVVRWEAEYQVGPDEISKIARGDPTPAVIVSTPQIIIMIWALGLLIEELHEIWYQGLRYHFTRLWNLLDFAILSTYITQLVLRITSFNWWDNYIQADMAVDWLLKTNPSTFQPVMIAEGLFAIFTVLVVLRAMGICSLSRNLGTLQISFGRMMFDILKFITILALVMFAFSCGFHRLYRFYGSMHGYMCETHGESNLRTVSCLRPHGYATLLGTAESLFWALFGMGDLTMLELTPRAGPEGVFHIMGKPVFTETLGKIMFVMYHVIAVLVLLNLLIAIMSASYQITEDNKEVEWTYRRLKDMMFHRRVGLTLPPPYNLVVLVKDVLVWAWRRIARSHVGSHDNEEEEARVTKIPEERYKMVVERLAKRYILRRERATDGTG</sequence>
<evidence type="ECO:0000256" key="4">
    <source>
        <dbReference type="ARBA" id="ARBA00022737"/>
    </source>
</evidence>
<dbReference type="Proteomes" id="UP000838412">
    <property type="component" value="Chromosome 5"/>
</dbReference>
<feature type="domain" description="Transient receptor ion channel" evidence="13">
    <location>
        <begin position="137"/>
        <end position="199"/>
    </location>
</feature>
<evidence type="ECO:0000256" key="11">
    <source>
        <dbReference type="PROSITE-ProRule" id="PRU00023"/>
    </source>
</evidence>
<keyword evidence="6 11" id="KW-0040">ANK repeat</keyword>
<comment type="subcellular location">
    <subcellularLocation>
        <location evidence="1">Membrane</location>
        <topology evidence="1">Multi-pass membrane protein</topology>
    </subcellularLocation>
</comment>
<evidence type="ECO:0000256" key="7">
    <source>
        <dbReference type="ARBA" id="ARBA00023065"/>
    </source>
</evidence>
<evidence type="ECO:0000313" key="15">
    <source>
        <dbReference type="Proteomes" id="UP000838412"/>
    </source>
</evidence>
<dbReference type="GO" id="GO:0070679">
    <property type="term" value="F:inositol 1,4,5 trisphosphate binding"/>
    <property type="evidence" value="ECO:0007669"/>
    <property type="project" value="TreeGrafter"/>
</dbReference>
<dbReference type="PRINTS" id="PR01097">
    <property type="entry name" value="TRNSRECEPTRP"/>
</dbReference>
<dbReference type="PROSITE" id="PS50088">
    <property type="entry name" value="ANK_REPEAT"/>
    <property type="match status" value="1"/>
</dbReference>
<dbReference type="InterPro" id="IPR005821">
    <property type="entry name" value="Ion_trans_dom"/>
</dbReference>
<keyword evidence="4" id="KW-0677">Repeat</keyword>
<name>A0A8K0A2U3_BRALA</name>